<evidence type="ECO:0000313" key="1">
    <source>
        <dbReference type="Proteomes" id="UP000887540"/>
    </source>
</evidence>
<organism evidence="1 2">
    <name type="scientific">Acrobeloides nanus</name>
    <dbReference type="NCBI Taxonomy" id="290746"/>
    <lineage>
        <taxon>Eukaryota</taxon>
        <taxon>Metazoa</taxon>
        <taxon>Ecdysozoa</taxon>
        <taxon>Nematoda</taxon>
        <taxon>Chromadorea</taxon>
        <taxon>Rhabditida</taxon>
        <taxon>Tylenchina</taxon>
        <taxon>Cephalobomorpha</taxon>
        <taxon>Cephaloboidea</taxon>
        <taxon>Cephalobidae</taxon>
        <taxon>Acrobeloides</taxon>
    </lineage>
</organism>
<sequence length="64" mass="7032">MVIMGTLICMKTKIALRSAKINVSLAKICVENKLSVAPKRIVRHVNDNVSNALPCAIKEVPKMK</sequence>
<dbReference type="Proteomes" id="UP000887540">
    <property type="component" value="Unplaced"/>
</dbReference>
<dbReference type="AlphaFoldDB" id="A0A914D3F6"/>
<evidence type="ECO:0000313" key="2">
    <source>
        <dbReference type="WBParaSite" id="ACRNAN_scaffold17865.g16468.t1"/>
    </source>
</evidence>
<keyword evidence="1" id="KW-1185">Reference proteome</keyword>
<dbReference type="WBParaSite" id="ACRNAN_scaffold17865.g16468.t1">
    <property type="protein sequence ID" value="ACRNAN_scaffold17865.g16468.t1"/>
    <property type="gene ID" value="ACRNAN_scaffold17865.g16468"/>
</dbReference>
<proteinExistence type="predicted"/>
<protein>
    <submittedName>
        <fullName evidence="2">Uncharacterized protein</fullName>
    </submittedName>
</protein>
<reference evidence="2" key="1">
    <citation type="submission" date="2022-11" db="UniProtKB">
        <authorList>
            <consortium name="WormBaseParasite"/>
        </authorList>
    </citation>
    <scope>IDENTIFICATION</scope>
</reference>
<accession>A0A914D3F6</accession>
<name>A0A914D3F6_9BILA</name>